<protein>
    <recommendedName>
        <fullName evidence="3">Colicin import membrane protein</fullName>
    </recommendedName>
</protein>
<comment type="caution">
    <text evidence="1">The sequence shown here is derived from an EMBL/GenBank/DDBJ whole genome shotgun (WGS) entry which is preliminary data.</text>
</comment>
<proteinExistence type="predicted"/>
<sequence length="270" mass="29429">MIYSAGKESSRNRKAAPVYFRRLAALLIVLALLTGNIPLAAAAGDWDSALEEFHDLYEDYTGLQVTLKAEISRNQTLRKQNTSDLSAINSQLKSINQSLLNRLKSEAEATQKKHAPLLEQYTTLGKQASAARKANNQKSAASLNLKRNKLKASATAARAEIKVKTTALAEARKSTAAKIKPTKDALAPVSALRKQITAENKKVSELQAIRSEADKRYKAAVKAGDAVAAAAGMKLSYAKMSEIRVMVQQMYSWEQKISAALRTAESKIPK</sequence>
<evidence type="ECO:0000313" key="2">
    <source>
        <dbReference type="Proteomes" id="UP000187412"/>
    </source>
</evidence>
<evidence type="ECO:0000313" key="1">
    <source>
        <dbReference type="EMBL" id="OMD43828.1"/>
    </source>
</evidence>
<dbReference type="EMBL" id="MPTB01000034">
    <property type="protein sequence ID" value="OMD43828.1"/>
    <property type="molecule type" value="Genomic_DNA"/>
</dbReference>
<dbReference type="RefSeq" id="WP_076113025.1">
    <property type="nucleotide sequence ID" value="NZ_MPTB01000034.1"/>
</dbReference>
<keyword evidence="2" id="KW-1185">Reference proteome</keyword>
<accession>A0ABX3H2S9</accession>
<reference evidence="1 2" key="1">
    <citation type="submission" date="2016-10" db="EMBL/GenBank/DDBJ databases">
        <title>Paenibacillus species isolates.</title>
        <authorList>
            <person name="Beno S.M."/>
        </authorList>
    </citation>
    <scope>NUCLEOTIDE SEQUENCE [LARGE SCALE GENOMIC DNA]</scope>
    <source>
        <strain evidence="1 2">FSL H7-0744</strain>
    </source>
</reference>
<evidence type="ECO:0008006" key="3">
    <source>
        <dbReference type="Google" id="ProtNLM"/>
    </source>
</evidence>
<gene>
    <name evidence="1" type="ORF">BSK56_23765</name>
</gene>
<dbReference type="Proteomes" id="UP000187412">
    <property type="component" value="Unassembled WGS sequence"/>
</dbReference>
<name>A0ABX3H2S9_PAEBO</name>
<organism evidence="1 2">
    <name type="scientific">Paenibacillus borealis</name>
    <dbReference type="NCBI Taxonomy" id="160799"/>
    <lineage>
        <taxon>Bacteria</taxon>
        <taxon>Bacillati</taxon>
        <taxon>Bacillota</taxon>
        <taxon>Bacilli</taxon>
        <taxon>Bacillales</taxon>
        <taxon>Paenibacillaceae</taxon>
        <taxon>Paenibacillus</taxon>
    </lineage>
</organism>